<evidence type="ECO:0000313" key="2">
    <source>
        <dbReference type="EMBL" id="KAD2804811.1"/>
    </source>
</evidence>
<protein>
    <submittedName>
        <fullName evidence="2">Uncharacterized protein</fullName>
    </submittedName>
</protein>
<keyword evidence="3" id="KW-1185">Reference proteome</keyword>
<organism evidence="2 3">
    <name type="scientific">Mikania micrantha</name>
    <name type="common">bitter vine</name>
    <dbReference type="NCBI Taxonomy" id="192012"/>
    <lineage>
        <taxon>Eukaryota</taxon>
        <taxon>Viridiplantae</taxon>
        <taxon>Streptophyta</taxon>
        <taxon>Embryophyta</taxon>
        <taxon>Tracheophyta</taxon>
        <taxon>Spermatophyta</taxon>
        <taxon>Magnoliopsida</taxon>
        <taxon>eudicotyledons</taxon>
        <taxon>Gunneridae</taxon>
        <taxon>Pentapetalae</taxon>
        <taxon>asterids</taxon>
        <taxon>campanulids</taxon>
        <taxon>Asterales</taxon>
        <taxon>Asteraceae</taxon>
        <taxon>Asteroideae</taxon>
        <taxon>Heliantheae alliance</taxon>
        <taxon>Eupatorieae</taxon>
        <taxon>Mikania</taxon>
    </lineage>
</organism>
<gene>
    <name evidence="2" type="ORF">E3N88_38188</name>
</gene>
<sequence>MQLPTLIEPNPLPPLTPPETLARRERSGEEAYRWWRSGVVGGCDCRCVLMMPSVKPPTATTSAATSTTCIKPSGCRSCRPITVLSVAVSFGDSSWQRRNRKGKRVAKSRKLKGHQALGQHCCGQQSCSGTTKIRRALINRRVQSTMKA</sequence>
<comment type="caution">
    <text evidence="2">The sequence shown here is derived from an EMBL/GenBank/DDBJ whole genome shotgun (WGS) entry which is preliminary data.</text>
</comment>
<evidence type="ECO:0000256" key="1">
    <source>
        <dbReference type="SAM" id="MobiDB-lite"/>
    </source>
</evidence>
<proteinExistence type="predicted"/>
<accession>A0A5N6LTA4</accession>
<evidence type="ECO:0000313" key="3">
    <source>
        <dbReference type="Proteomes" id="UP000326396"/>
    </source>
</evidence>
<dbReference type="Proteomes" id="UP000326396">
    <property type="component" value="Linkage Group LG8"/>
</dbReference>
<reference evidence="2 3" key="1">
    <citation type="submission" date="2019-05" db="EMBL/GenBank/DDBJ databases">
        <title>Mikania micrantha, genome provides insights into the molecular mechanism of rapid growth.</title>
        <authorList>
            <person name="Liu B."/>
        </authorList>
    </citation>
    <scope>NUCLEOTIDE SEQUENCE [LARGE SCALE GENOMIC DNA]</scope>
    <source>
        <strain evidence="2">NLD-2019</strain>
        <tissue evidence="2">Leaf</tissue>
    </source>
</reference>
<dbReference type="AlphaFoldDB" id="A0A5N6LTA4"/>
<feature type="region of interest" description="Disordered" evidence="1">
    <location>
        <begin position="1"/>
        <end position="24"/>
    </location>
</feature>
<name>A0A5N6LTA4_9ASTR</name>
<dbReference type="EMBL" id="SZYD01000018">
    <property type="protein sequence ID" value="KAD2804811.1"/>
    <property type="molecule type" value="Genomic_DNA"/>
</dbReference>